<evidence type="ECO:0000313" key="4">
    <source>
        <dbReference type="Proteomes" id="UP000267096"/>
    </source>
</evidence>
<keyword evidence="2" id="KW-0472">Membrane</keyword>
<dbReference type="EMBL" id="UYRR01034041">
    <property type="protein sequence ID" value="VDK60215.1"/>
    <property type="molecule type" value="Genomic_DNA"/>
</dbReference>
<feature type="compositionally biased region" description="Polar residues" evidence="1">
    <location>
        <begin position="17"/>
        <end position="27"/>
    </location>
</feature>
<sequence length="98" mass="10465">MGSTEQLTSEHFEQRSSRNAIHSSGNHESAKRTPRKGGHLKLLLCLTGTGAVLIGIPCIVMVGVRLGFFHVNDVGIAITYSGPGAEELKAFEAFGKID</sequence>
<protein>
    <submittedName>
        <fullName evidence="5">Transmembrane protein</fullName>
    </submittedName>
</protein>
<evidence type="ECO:0000313" key="5">
    <source>
        <dbReference type="WBParaSite" id="ASIM_0001796101-mRNA-1"/>
    </source>
</evidence>
<dbReference type="Proteomes" id="UP000267096">
    <property type="component" value="Unassembled WGS sequence"/>
</dbReference>
<keyword evidence="2" id="KW-1133">Transmembrane helix</keyword>
<keyword evidence="4" id="KW-1185">Reference proteome</keyword>
<evidence type="ECO:0000313" key="3">
    <source>
        <dbReference type="EMBL" id="VDK60215.1"/>
    </source>
</evidence>
<proteinExistence type="predicted"/>
<feature type="region of interest" description="Disordered" evidence="1">
    <location>
        <begin position="1"/>
        <end position="35"/>
    </location>
</feature>
<reference evidence="3 4" key="2">
    <citation type="submission" date="2018-11" db="EMBL/GenBank/DDBJ databases">
        <authorList>
            <consortium name="Pathogen Informatics"/>
        </authorList>
    </citation>
    <scope>NUCLEOTIDE SEQUENCE [LARGE SCALE GENOMIC DNA]</scope>
</reference>
<gene>
    <name evidence="3" type="ORF">ASIM_LOCUS17363</name>
</gene>
<dbReference type="OrthoDB" id="5862640at2759"/>
<reference evidence="5" key="1">
    <citation type="submission" date="2017-02" db="UniProtKB">
        <authorList>
            <consortium name="WormBaseParasite"/>
        </authorList>
    </citation>
    <scope>IDENTIFICATION</scope>
</reference>
<dbReference type="WBParaSite" id="ASIM_0001796101-mRNA-1">
    <property type="protein sequence ID" value="ASIM_0001796101-mRNA-1"/>
    <property type="gene ID" value="ASIM_0001796101"/>
</dbReference>
<evidence type="ECO:0000256" key="1">
    <source>
        <dbReference type="SAM" id="MobiDB-lite"/>
    </source>
</evidence>
<keyword evidence="2" id="KW-0812">Transmembrane</keyword>
<name>A0A0M3KAG5_ANISI</name>
<organism evidence="5">
    <name type="scientific">Anisakis simplex</name>
    <name type="common">Herring worm</name>
    <dbReference type="NCBI Taxonomy" id="6269"/>
    <lineage>
        <taxon>Eukaryota</taxon>
        <taxon>Metazoa</taxon>
        <taxon>Ecdysozoa</taxon>
        <taxon>Nematoda</taxon>
        <taxon>Chromadorea</taxon>
        <taxon>Rhabditida</taxon>
        <taxon>Spirurina</taxon>
        <taxon>Ascaridomorpha</taxon>
        <taxon>Ascaridoidea</taxon>
        <taxon>Anisakidae</taxon>
        <taxon>Anisakis</taxon>
        <taxon>Anisakis simplex complex</taxon>
    </lineage>
</organism>
<feature type="transmembrane region" description="Helical" evidence="2">
    <location>
        <begin position="42"/>
        <end position="64"/>
    </location>
</feature>
<evidence type="ECO:0000256" key="2">
    <source>
        <dbReference type="SAM" id="Phobius"/>
    </source>
</evidence>
<accession>A0A0M3KAG5</accession>
<dbReference type="AlphaFoldDB" id="A0A0M3KAG5"/>